<reference evidence="10 12" key="1">
    <citation type="journal article" date="2015" name="Biotechnol. Bioeng.">
        <title>Genome sequence and phenotypic characterization of Caulobacter segnis.</title>
        <authorList>
            <person name="Patel S."/>
            <person name="Fletcher B."/>
            <person name="Scott D.C."/>
            <person name="Ely B."/>
        </authorList>
    </citation>
    <scope>NUCLEOTIDE SEQUENCE [LARGE SCALE GENOMIC DNA]</scope>
    <source>
        <strain evidence="10 12">PS02</strain>
    </source>
</reference>
<dbReference type="GO" id="GO:0005829">
    <property type="term" value="C:cytosol"/>
    <property type="evidence" value="ECO:0007669"/>
    <property type="project" value="TreeGrafter"/>
</dbReference>
<dbReference type="EMBL" id="LITQ01000009">
    <property type="protein sequence ID" value="OAA93966.1"/>
    <property type="molecule type" value="Genomic_DNA"/>
</dbReference>
<gene>
    <name evidence="10" type="primary">tenA</name>
    <name evidence="11" type="ORF">CLCOS_16190</name>
    <name evidence="10" type="ORF">WX73_03876</name>
</gene>
<dbReference type="PATRIC" id="fig|1705578.3.peg.3951"/>
<comment type="caution">
    <text evidence="10">The sequence shown here is derived from an EMBL/GenBank/DDBJ whole genome shotgun (WGS) entry which is preliminary data.</text>
</comment>
<proteinExistence type="inferred from homology"/>
<evidence type="ECO:0000256" key="7">
    <source>
        <dbReference type="ARBA" id="ARBA00022977"/>
    </source>
</evidence>
<evidence type="ECO:0000313" key="11">
    <source>
        <dbReference type="EMBL" id="OBR95295.1"/>
    </source>
</evidence>
<organism evidence="10 12">
    <name type="scientific">Clostridium coskatii</name>
    <dbReference type="NCBI Taxonomy" id="1705578"/>
    <lineage>
        <taxon>Bacteria</taxon>
        <taxon>Bacillati</taxon>
        <taxon>Bacillota</taxon>
        <taxon>Clostridia</taxon>
        <taxon>Eubacteriales</taxon>
        <taxon>Clostridiaceae</taxon>
        <taxon>Clostridium</taxon>
    </lineage>
</organism>
<dbReference type="InterPro" id="IPR004305">
    <property type="entry name" value="Thiaminase-2/PQQC"/>
</dbReference>
<keyword evidence="13" id="KW-1185">Reference proteome</keyword>
<reference evidence="11 13" key="2">
    <citation type="journal article" date="2016" name="Front. Microbiol.">
        <title>Industrial Acetogenic Biocatalysts: A Comparative Metabolic and Genomic Analysis.</title>
        <authorList>
            <person name="Bengelsdorf F."/>
            <person name="Poehlein A."/>
            <person name="Sonja S."/>
            <person name="Erz C."/>
            <person name="Hummel T."/>
            <person name="Hoffmeister S."/>
            <person name="Daniel R."/>
            <person name="Durre P."/>
        </authorList>
    </citation>
    <scope>NUCLEOTIDE SEQUENCE [LARGE SCALE GENOMIC DNA]</scope>
    <source>
        <strain evidence="11 13">PTA-10522</strain>
    </source>
</reference>
<dbReference type="GO" id="GO:0009229">
    <property type="term" value="P:thiamine diphosphate biosynthetic process"/>
    <property type="evidence" value="ECO:0007669"/>
    <property type="project" value="UniProtKB-UniPathway"/>
</dbReference>
<evidence type="ECO:0000256" key="5">
    <source>
        <dbReference type="ARBA" id="ARBA00012684"/>
    </source>
</evidence>
<dbReference type="EC" id="3.5.99.2" evidence="5"/>
<evidence type="ECO:0000313" key="12">
    <source>
        <dbReference type="Proteomes" id="UP000077384"/>
    </source>
</evidence>
<comment type="similarity">
    <text evidence="3">Belongs to the TenA family.</text>
</comment>
<sequence>MKTSMKLYESVKDIWNSYYEHPFVKGIGEGNLEIDRFKFYMIQDYIYLFDYAKVYALGVVKASEESIMQGFSKMVDNILNGEMNIHRHYMKKIGIRKEEIENVKASIENISYTSYMLSVSQMGDLMDLTTSLLACMWSYYLIGKKLSKIEGSLDNEFYGQWIKGYISSDYEKETKWVIDLLDYLTENISEKKFNRLKEIFINTSKYECMFWDMAYNKGM</sequence>
<protein>
    <recommendedName>
        <fullName evidence="6">Aminopyrimidine aminohydrolase</fullName>
        <ecNumber evidence="5">3.5.99.2</ecNumber>
    </recommendedName>
</protein>
<evidence type="ECO:0000256" key="4">
    <source>
        <dbReference type="ARBA" id="ARBA00011881"/>
    </source>
</evidence>
<dbReference type="EMBL" id="LROR01000038">
    <property type="protein sequence ID" value="OBR95295.1"/>
    <property type="molecule type" value="Genomic_DNA"/>
</dbReference>
<dbReference type="SUPFAM" id="SSF48613">
    <property type="entry name" value="Heme oxygenase-like"/>
    <property type="match status" value="1"/>
</dbReference>
<dbReference type="GO" id="GO:0009228">
    <property type="term" value="P:thiamine biosynthetic process"/>
    <property type="evidence" value="ECO:0007669"/>
    <property type="project" value="UniProtKB-KW"/>
</dbReference>
<evidence type="ECO:0000256" key="8">
    <source>
        <dbReference type="ARBA" id="ARBA00048337"/>
    </source>
</evidence>
<dbReference type="GO" id="GO:0050334">
    <property type="term" value="F:thiaminase activity"/>
    <property type="evidence" value="ECO:0007669"/>
    <property type="project" value="UniProtKB-EC"/>
</dbReference>
<evidence type="ECO:0000259" key="9">
    <source>
        <dbReference type="Pfam" id="PF03070"/>
    </source>
</evidence>
<evidence type="ECO:0000256" key="6">
    <source>
        <dbReference type="ARBA" id="ARBA00013647"/>
    </source>
</evidence>
<dbReference type="InterPro" id="IPR016084">
    <property type="entry name" value="Haem_Oase-like_multi-hlx"/>
</dbReference>
<comment type="catalytic activity">
    <reaction evidence="8">
        <text>thiamine + H2O = 5-(2-hydroxyethyl)-4-methylthiazole + 4-amino-5-hydroxymethyl-2-methylpyrimidine + H(+)</text>
        <dbReference type="Rhea" id="RHEA:17509"/>
        <dbReference type="ChEBI" id="CHEBI:15377"/>
        <dbReference type="ChEBI" id="CHEBI:15378"/>
        <dbReference type="ChEBI" id="CHEBI:16892"/>
        <dbReference type="ChEBI" id="CHEBI:17957"/>
        <dbReference type="ChEBI" id="CHEBI:18385"/>
        <dbReference type="EC" id="3.5.99.2"/>
    </reaction>
</comment>
<accession>A0A162LIK0</accession>
<dbReference type="CDD" id="cd19361">
    <property type="entry name" value="TenA_C_HP1287-like"/>
    <property type="match status" value="1"/>
</dbReference>
<dbReference type="Pfam" id="PF03070">
    <property type="entry name" value="TENA_THI-4"/>
    <property type="match status" value="1"/>
</dbReference>
<dbReference type="Gene3D" id="1.20.910.10">
    <property type="entry name" value="Heme oxygenase-like"/>
    <property type="match status" value="1"/>
</dbReference>
<dbReference type="RefSeq" id="WP_063600623.1">
    <property type="nucleotide sequence ID" value="NZ_LITQ01000009.1"/>
</dbReference>
<dbReference type="PANTHER" id="PTHR43198:SF2">
    <property type="entry name" value="SI:CH1073-67J19.1-RELATED"/>
    <property type="match status" value="1"/>
</dbReference>
<feature type="domain" description="Thiaminase-2/PQQC" evidence="9">
    <location>
        <begin position="10"/>
        <end position="216"/>
    </location>
</feature>
<keyword evidence="10" id="KW-0378">Hydrolase</keyword>
<evidence type="ECO:0000313" key="10">
    <source>
        <dbReference type="EMBL" id="OAA93966.1"/>
    </source>
</evidence>
<dbReference type="AlphaFoldDB" id="A0A162LIK0"/>
<keyword evidence="7" id="KW-0784">Thiamine biosynthesis</keyword>
<name>A0A162LIK0_9CLOT</name>
<dbReference type="Proteomes" id="UP000093694">
    <property type="component" value="Unassembled WGS sequence"/>
</dbReference>
<dbReference type="UniPathway" id="UPA00060"/>
<dbReference type="NCBIfam" id="TIGR04306">
    <property type="entry name" value="salvage_TenA"/>
    <property type="match status" value="1"/>
</dbReference>
<dbReference type="PANTHER" id="PTHR43198">
    <property type="entry name" value="BIFUNCTIONAL TH2 PROTEIN"/>
    <property type="match status" value="1"/>
</dbReference>
<evidence type="ECO:0000256" key="2">
    <source>
        <dbReference type="ARBA" id="ARBA00004948"/>
    </source>
</evidence>
<dbReference type="InterPro" id="IPR027574">
    <property type="entry name" value="Thiaminase_II"/>
</dbReference>
<evidence type="ECO:0000256" key="1">
    <source>
        <dbReference type="ARBA" id="ARBA00001881"/>
    </source>
</evidence>
<comment type="pathway">
    <text evidence="2">Cofactor biosynthesis; thiamine diphosphate biosynthesis.</text>
</comment>
<evidence type="ECO:0000256" key="3">
    <source>
        <dbReference type="ARBA" id="ARBA00010264"/>
    </source>
</evidence>
<dbReference type="InterPro" id="IPR050967">
    <property type="entry name" value="Thiamine_Salvage_TenA"/>
</dbReference>
<dbReference type="Proteomes" id="UP000077384">
    <property type="component" value="Unassembled WGS sequence"/>
</dbReference>
<evidence type="ECO:0000313" key="13">
    <source>
        <dbReference type="Proteomes" id="UP000093694"/>
    </source>
</evidence>
<comment type="catalytic activity">
    <reaction evidence="1">
        <text>4-amino-5-aminomethyl-2-methylpyrimidine + H2O = 4-amino-5-hydroxymethyl-2-methylpyrimidine + NH4(+)</text>
        <dbReference type="Rhea" id="RHEA:31799"/>
        <dbReference type="ChEBI" id="CHEBI:15377"/>
        <dbReference type="ChEBI" id="CHEBI:16892"/>
        <dbReference type="ChEBI" id="CHEBI:28938"/>
        <dbReference type="ChEBI" id="CHEBI:63416"/>
        <dbReference type="EC" id="3.5.99.2"/>
    </reaction>
</comment>
<comment type="subunit">
    <text evidence="4">Homotetramer.</text>
</comment>